<evidence type="ECO:0000313" key="1">
    <source>
        <dbReference type="EMBL" id="KAI5654991.1"/>
    </source>
</evidence>
<accession>A0ACC0A633</accession>
<reference evidence="2" key="1">
    <citation type="journal article" date="2023" name="Nat. Plants">
        <title>Single-cell RNA sequencing provides a high-resolution roadmap for understanding the multicellular compartmentation of specialized metabolism.</title>
        <authorList>
            <person name="Sun S."/>
            <person name="Shen X."/>
            <person name="Li Y."/>
            <person name="Li Y."/>
            <person name="Wang S."/>
            <person name="Li R."/>
            <person name="Zhang H."/>
            <person name="Shen G."/>
            <person name="Guo B."/>
            <person name="Wei J."/>
            <person name="Xu J."/>
            <person name="St-Pierre B."/>
            <person name="Chen S."/>
            <person name="Sun C."/>
        </authorList>
    </citation>
    <scope>NUCLEOTIDE SEQUENCE [LARGE SCALE GENOMIC DNA]</scope>
</reference>
<keyword evidence="2" id="KW-1185">Reference proteome</keyword>
<name>A0ACC0A633_CATRO</name>
<dbReference type="EMBL" id="CM044707">
    <property type="protein sequence ID" value="KAI5654991.1"/>
    <property type="molecule type" value="Genomic_DNA"/>
</dbReference>
<sequence length="510" mass="58111">MKAFLRIRCFSSASESSLSSVKWISPLQYVKTQNLDSPAKTLDTISNVPRKRRYMSHEHAINLINREKDPEHALEIFNKASDQKGFNHNNSTYGVILHKLAKYKKFGHIDIILHQMSYETCMFHEGIFINLMKHFSKSHMHQRVLDMFHAIQPIVREKPSLKAISTCLNLLVEANQIDLARTFLLNAQKNLHLKPNTCIFNILVKYHCRKGDLESAVEIVRGMKSSEVSYPNLITYSTLMDGFCRCGRLEEAIEVFEEMVSKDQILPDALTYNLLINGFCRDGKVDRAKKIMEFMKKNGCNPNVVNYSALMNGLCKQGRLEDAKEIFNEMKAAGMQPDKVGYTTLIDYLCRSSRVDEAIELLKEMKETECRADVVTFNVILGGLCRSCRFDEALNMLERLPWDGISLNKASYRIVLNSLCKEGDLNKATELLGLMLARRVLPHFASSNELLVSLCEAGKVANAAVMLFGLVELGFTPAPDTWSLLVDVFCRERKLLPSFQLLDELIMQDW</sequence>
<proteinExistence type="predicted"/>
<organism evidence="1 2">
    <name type="scientific">Catharanthus roseus</name>
    <name type="common">Madagascar periwinkle</name>
    <name type="synonym">Vinca rosea</name>
    <dbReference type="NCBI Taxonomy" id="4058"/>
    <lineage>
        <taxon>Eukaryota</taxon>
        <taxon>Viridiplantae</taxon>
        <taxon>Streptophyta</taxon>
        <taxon>Embryophyta</taxon>
        <taxon>Tracheophyta</taxon>
        <taxon>Spermatophyta</taxon>
        <taxon>Magnoliopsida</taxon>
        <taxon>eudicotyledons</taxon>
        <taxon>Gunneridae</taxon>
        <taxon>Pentapetalae</taxon>
        <taxon>asterids</taxon>
        <taxon>lamiids</taxon>
        <taxon>Gentianales</taxon>
        <taxon>Apocynaceae</taxon>
        <taxon>Rauvolfioideae</taxon>
        <taxon>Vinceae</taxon>
        <taxon>Catharanthinae</taxon>
        <taxon>Catharanthus</taxon>
    </lineage>
</organism>
<gene>
    <name evidence="1" type="ORF">M9H77_32178</name>
</gene>
<protein>
    <submittedName>
        <fullName evidence="1">Uncharacterized protein</fullName>
    </submittedName>
</protein>
<dbReference type="Proteomes" id="UP001060085">
    <property type="component" value="Linkage Group LG07"/>
</dbReference>
<evidence type="ECO:0000313" key="2">
    <source>
        <dbReference type="Proteomes" id="UP001060085"/>
    </source>
</evidence>
<comment type="caution">
    <text evidence="1">The sequence shown here is derived from an EMBL/GenBank/DDBJ whole genome shotgun (WGS) entry which is preliminary data.</text>
</comment>